<dbReference type="OrthoDB" id="9809583at2"/>
<dbReference type="RefSeq" id="WP_131280671.1">
    <property type="nucleotide sequence ID" value="NZ_JBHSLR010000009.1"/>
</dbReference>
<organism evidence="1 2">
    <name type="scientific">Arcanobacterium bovis</name>
    <dbReference type="NCBI Taxonomy" id="2529275"/>
    <lineage>
        <taxon>Bacteria</taxon>
        <taxon>Bacillati</taxon>
        <taxon>Actinomycetota</taxon>
        <taxon>Actinomycetes</taxon>
        <taxon>Actinomycetales</taxon>
        <taxon>Actinomycetaceae</taxon>
        <taxon>Arcanobacterium</taxon>
    </lineage>
</organism>
<name>A0A4Q9V0C2_9ACTO</name>
<evidence type="ECO:0000313" key="1">
    <source>
        <dbReference type="EMBL" id="TBW22103.1"/>
    </source>
</evidence>
<dbReference type="Gene3D" id="2.60.120.260">
    <property type="entry name" value="Galactose-binding domain-like"/>
    <property type="match status" value="1"/>
</dbReference>
<dbReference type="AlphaFoldDB" id="A0A4Q9V0C2"/>
<dbReference type="SUPFAM" id="SSF49785">
    <property type="entry name" value="Galactose-binding domain-like"/>
    <property type="match status" value="1"/>
</dbReference>
<gene>
    <name evidence="1" type="ORF">EZJ44_04555</name>
</gene>
<evidence type="ECO:0008006" key="3">
    <source>
        <dbReference type="Google" id="ProtNLM"/>
    </source>
</evidence>
<sequence>MLKGALQFGGVGNDATLNQVYVPADGVYELSLEYRSGEPRSVTGYVNDNQTVVLSKLSTGSSSGFATEKCGALLKQGWNTVRFLTTAVRHLILARPRFELRRRESCA</sequence>
<reference evidence="1 2" key="1">
    <citation type="submission" date="2019-02" db="EMBL/GenBank/DDBJ databases">
        <title>Arcanobacterium bovis sp. nov., isolated from the milk of a cow with mastitis.</title>
        <authorList>
            <person name="Sammra O."/>
            <person name="Foster G."/>
            <person name="Hassan A."/>
            <person name="Alssahen M."/>
            <person name="Laemmler C."/>
            <person name="Borowiak M."/>
            <person name="Malorny B."/>
            <person name="Abdulmawjood A."/>
        </authorList>
    </citation>
    <scope>NUCLEOTIDE SEQUENCE [LARGE SCALE GENOMIC DNA]</scope>
    <source>
        <strain evidence="1 2">C605018/01/1</strain>
    </source>
</reference>
<accession>A0A4Q9V0C2</accession>
<proteinExistence type="predicted"/>
<dbReference type="Proteomes" id="UP000293036">
    <property type="component" value="Unassembled WGS sequence"/>
</dbReference>
<keyword evidence="2" id="KW-1185">Reference proteome</keyword>
<dbReference type="InterPro" id="IPR008979">
    <property type="entry name" value="Galactose-bd-like_sf"/>
</dbReference>
<dbReference type="EMBL" id="SJDT01000003">
    <property type="protein sequence ID" value="TBW22103.1"/>
    <property type="molecule type" value="Genomic_DNA"/>
</dbReference>
<protein>
    <recommendedName>
        <fullName evidence="3">CBM6 domain-containing protein</fullName>
    </recommendedName>
</protein>
<evidence type="ECO:0000313" key="2">
    <source>
        <dbReference type="Proteomes" id="UP000293036"/>
    </source>
</evidence>
<comment type="caution">
    <text evidence="1">The sequence shown here is derived from an EMBL/GenBank/DDBJ whole genome shotgun (WGS) entry which is preliminary data.</text>
</comment>